<proteinExistence type="predicted"/>
<gene>
    <name evidence="1" type="ORF">BC793_115218</name>
</gene>
<accession>A0A316FRT5</accession>
<dbReference type="OrthoDB" id="7171245at2"/>
<evidence type="ECO:0000313" key="2">
    <source>
        <dbReference type="Proteomes" id="UP000245697"/>
    </source>
</evidence>
<organism evidence="1 2">
    <name type="scientific">Actinoplanes xinjiangensis</name>
    <dbReference type="NCBI Taxonomy" id="512350"/>
    <lineage>
        <taxon>Bacteria</taxon>
        <taxon>Bacillati</taxon>
        <taxon>Actinomycetota</taxon>
        <taxon>Actinomycetes</taxon>
        <taxon>Micromonosporales</taxon>
        <taxon>Micromonosporaceae</taxon>
        <taxon>Actinoplanes</taxon>
    </lineage>
</organism>
<dbReference type="Proteomes" id="UP000245697">
    <property type="component" value="Unassembled WGS sequence"/>
</dbReference>
<evidence type="ECO:0000313" key="1">
    <source>
        <dbReference type="EMBL" id="PWK42126.1"/>
    </source>
</evidence>
<comment type="caution">
    <text evidence="1">The sequence shown here is derived from an EMBL/GenBank/DDBJ whole genome shotgun (WGS) entry which is preliminary data.</text>
</comment>
<protein>
    <recommendedName>
        <fullName evidence="3">DUF4034 domain-containing protein</fullName>
    </recommendedName>
</protein>
<dbReference type="EMBL" id="QGGR01000015">
    <property type="protein sequence ID" value="PWK42126.1"/>
    <property type="molecule type" value="Genomic_DNA"/>
</dbReference>
<reference evidence="1 2" key="1">
    <citation type="submission" date="2018-05" db="EMBL/GenBank/DDBJ databases">
        <title>Genomic Encyclopedia of Archaeal and Bacterial Type Strains, Phase II (KMG-II): from individual species to whole genera.</title>
        <authorList>
            <person name="Goeker M."/>
        </authorList>
    </citation>
    <scope>NUCLEOTIDE SEQUENCE [LARGE SCALE GENOMIC DNA]</scope>
    <source>
        <strain evidence="1 2">DSM 45184</strain>
    </source>
</reference>
<name>A0A316FRT5_9ACTN</name>
<dbReference type="AlphaFoldDB" id="A0A316FRT5"/>
<evidence type="ECO:0008006" key="3">
    <source>
        <dbReference type="Google" id="ProtNLM"/>
    </source>
</evidence>
<keyword evidence="2" id="KW-1185">Reference proteome</keyword>
<sequence>MLPAMPPRQPDLDPAAAYPRITGLRDALDSGDWPACRAVLDASAPVERTELTMVPFAEPGLETFLRGVLDGDPGDGAAAALLGRHLIGTAWRVPTGARAERGAPRRPAGRTDGLVTAERLLVDAAARSPRDPAIWTARLVTARGLRLGRSEAARRYRRLAEIDPHHLPAQWQYLQQLCPEPGGDWEPAHAFARETAEAAPPGSFGPVLVAEAHLEHWNREHHRQPGAGRRYLADDRVRAGLHEAARRSVWHADFRHTHGWVRVTSTFAMAFALLDDRPAADSLFTTLGDLGSDHPWYHLGDPGAVIVKYRKRVAGGGT</sequence>